<name>B1J4Y0_PSEPW</name>
<reference evidence="2" key="1">
    <citation type="submission" date="2008-02" db="EMBL/GenBank/DDBJ databases">
        <title>Complete sequence of Psuedomonas putida W619.</title>
        <authorList>
            <consortium name="US DOE Joint Genome Institute"/>
            <person name="Copeland A."/>
            <person name="Lucas S."/>
            <person name="Lapidus A."/>
            <person name="Barry K."/>
            <person name="Detter J.C."/>
            <person name="Glavina del Rio T."/>
            <person name="Dalin E."/>
            <person name="Tice H."/>
            <person name="Pitluck S."/>
            <person name="Chain P."/>
            <person name="Malfatti S."/>
            <person name="Shin M."/>
            <person name="Vergez L."/>
            <person name="Schmutz J."/>
            <person name="Larimer F."/>
            <person name="Land M."/>
            <person name="Hauser L."/>
            <person name="Kyrpides N."/>
            <person name="Kim E."/>
            <person name="Taghavi S."/>
            <person name="Vangronsveld D."/>
            <person name="van der Lelie D."/>
            <person name="Richardson P."/>
        </authorList>
    </citation>
    <scope>NUCLEOTIDE SEQUENCE</scope>
    <source>
        <strain evidence="2">W619</strain>
    </source>
</reference>
<proteinExistence type="predicted"/>
<gene>
    <name evidence="2" type="ordered locus">PputW619_1497</name>
</gene>
<dbReference type="EMBL" id="CP000949">
    <property type="protein sequence ID" value="ACA72002.1"/>
    <property type="molecule type" value="Genomic_DNA"/>
</dbReference>
<dbReference type="KEGG" id="ppw:PputW619_1497"/>
<dbReference type="HOGENOM" id="CLU_002146_0_0_6"/>
<dbReference type="eggNOG" id="COG3209">
    <property type="taxonomic scope" value="Bacteria"/>
</dbReference>
<dbReference type="STRING" id="390235.PputW619_1497"/>
<protein>
    <submittedName>
        <fullName evidence="2">YD repeat-containing protein</fullName>
    </submittedName>
</protein>
<evidence type="ECO:0000313" key="2">
    <source>
        <dbReference type="EMBL" id="ACA72002.1"/>
    </source>
</evidence>
<dbReference type="Gene3D" id="2.180.10.10">
    <property type="entry name" value="RHS repeat-associated core"/>
    <property type="match status" value="2"/>
</dbReference>
<accession>B1J4Y0</accession>
<sequence>MMSNNRSVHSNAFNFMSHLTGGVDSRTGLYTFSANLRSITGNDQFGPGFDVLLHYSPLSVSDSGYGQGWNLRTTEFDPARERRIISLASGETFKVDGSAGTKELTMSEKKIDTFHLYEDVTDSQWRVVHRNLTVEILEKKGTGDKTRAVPTRIFSPQGHWLNLEYGIYASFPMLTKITDMRGDTLLEVVRDGNRVKLTVPTDTDSAVYTMVLGANNRVDRIELPTDNLASWRFTYSRQRNVDCISAVRTPTGGHEAITYGDGGHLFPIGSGLDPMPRVTRHVQHPGHGQPSIDTRYTYSADGHNFLGGNIRLNWINDGLDNLFRQAIDYDYGTTETLWVEEKPVRSIVRAFNKFHLLTSQTTYVGEELNDGKNEVIGNQIQEVKTQYNLKPGLFKEQPNYCQLVHGVDTLWWLKNSPTVNFKQSETSTYDDHGNLKTHKAVTGIEEAYEWYGAQAPGFPGHEEGFVTYLKEKTQKPATGHPGNAPERTTHYTYQQLPTLTSARSQTQQQHWLEVEVETYTSGASTKTTHYAFAQAVDETAVAAQPLQHGRLKSQQTRFPNPKKGEPNQPDTLDTLIEHTYTYETLTWDTAKAPGPLVKGSMQVLQDKQLVTGYDATSKEIRVQHSLATGETVLNRDDTNTEIMTVWDALLRVEREIVSPGKDEEALRRYEYQLSDADDVQATQTQYDVKGVMTVAYFDGAYRTVREEREDPDHGLKKGDTKAIYTASFDAWGRPLEETEIDWLKDRDLHLSSLYRYDNWGEQLCVIGPDGVAEFAQTNPIGDGKTGPIKREWRQKLLDDAGNELENGAKTGVTETQFNHFDLPVQVRRWVKKDPGDEKETELKSETLTEYDGYGRKHKEVSGIGSEAAKQIEKFTYDGFDRLLAHELREGEVVYRTFAAHSDQDLPITIRVNQLELLGEQHFNGLDLMDWSITGGRRQDYQYKPGELKPSKVITPVGEIDYEYRPYLTEEPVLRTLGGKQANYVFDKQNARLESCDEVGGQAFSRTYYSTGEVHVETRGGYDMEYEYSYRGRMESYRDVLKQTQVNEYDNVGRLDVTTLGTLSCKFKYDDLGRTESYETTEAASGSTLANSLKTTLLYDDLERECSRTFTFSNAPEQVLAQHYDEFDRINERTLSEGEEVLRKETYKYDTRGRLFSYTCEGELCPVDPYGKKIASQTFRFDAIDNIRQVLTRFEGGQNSAHYYFENTADPAQLSRITNDFGEPYPSEIKLDYDGNGNLIFDEARRELEYDALNRLIKVTDPEKGECLYGYDPQNILSSTDSEA</sequence>
<evidence type="ECO:0000256" key="1">
    <source>
        <dbReference type="SAM" id="MobiDB-lite"/>
    </source>
</evidence>
<organism evidence="2">
    <name type="scientific">Pseudomonas putida (strain W619)</name>
    <dbReference type="NCBI Taxonomy" id="390235"/>
    <lineage>
        <taxon>Bacteria</taxon>
        <taxon>Pseudomonadati</taxon>
        <taxon>Pseudomonadota</taxon>
        <taxon>Gammaproteobacteria</taxon>
        <taxon>Pseudomonadales</taxon>
        <taxon>Pseudomonadaceae</taxon>
        <taxon>Pseudomonas</taxon>
    </lineage>
</organism>
<feature type="region of interest" description="Disordered" evidence="1">
    <location>
        <begin position="550"/>
        <end position="570"/>
    </location>
</feature>